<comment type="caution">
    <text evidence="2">The sequence shown here is derived from an EMBL/GenBank/DDBJ whole genome shotgun (WGS) entry which is preliminary data.</text>
</comment>
<evidence type="ECO:0000256" key="1">
    <source>
        <dbReference type="SAM" id="MobiDB-lite"/>
    </source>
</evidence>
<organism evidence="2 3">
    <name type="scientific">Dreissena polymorpha</name>
    <name type="common">Zebra mussel</name>
    <name type="synonym">Mytilus polymorpha</name>
    <dbReference type="NCBI Taxonomy" id="45954"/>
    <lineage>
        <taxon>Eukaryota</taxon>
        <taxon>Metazoa</taxon>
        <taxon>Spiralia</taxon>
        <taxon>Lophotrochozoa</taxon>
        <taxon>Mollusca</taxon>
        <taxon>Bivalvia</taxon>
        <taxon>Autobranchia</taxon>
        <taxon>Heteroconchia</taxon>
        <taxon>Euheterodonta</taxon>
        <taxon>Imparidentia</taxon>
        <taxon>Neoheterodontei</taxon>
        <taxon>Myida</taxon>
        <taxon>Dreissenoidea</taxon>
        <taxon>Dreissenidae</taxon>
        <taxon>Dreissena</taxon>
    </lineage>
</organism>
<feature type="region of interest" description="Disordered" evidence="1">
    <location>
        <begin position="1"/>
        <end position="42"/>
    </location>
</feature>
<accession>A0A9D4CXX1</accession>
<dbReference type="Proteomes" id="UP000828390">
    <property type="component" value="Unassembled WGS sequence"/>
</dbReference>
<dbReference type="EMBL" id="JAIWYP010000011">
    <property type="protein sequence ID" value="KAH3734375.1"/>
    <property type="molecule type" value="Genomic_DNA"/>
</dbReference>
<reference evidence="2" key="2">
    <citation type="submission" date="2020-11" db="EMBL/GenBank/DDBJ databases">
        <authorList>
            <person name="McCartney M.A."/>
            <person name="Auch B."/>
            <person name="Kono T."/>
            <person name="Mallez S."/>
            <person name="Becker A."/>
            <person name="Gohl D.M."/>
            <person name="Silverstein K.A.T."/>
            <person name="Koren S."/>
            <person name="Bechman K.B."/>
            <person name="Herman A."/>
            <person name="Abrahante J.E."/>
            <person name="Garbe J."/>
        </authorList>
    </citation>
    <scope>NUCLEOTIDE SEQUENCE</scope>
    <source>
        <strain evidence="2">Duluth1</strain>
        <tissue evidence="2">Whole animal</tissue>
    </source>
</reference>
<name>A0A9D4CXX1_DREPO</name>
<protein>
    <submittedName>
        <fullName evidence="2">Uncharacterized protein</fullName>
    </submittedName>
</protein>
<feature type="compositionally biased region" description="Low complexity" evidence="1">
    <location>
        <begin position="14"/>
        <end position="27"/>
    </location>
</feature>
<evidence type="ECO:0000313" key="3">
    <source>
        <dbReference type="Proteomes" id="UP000828390"/>
    </source>
</evidence>
<dbReference type="AlphaFoldDB" id="A0A9D4CXX1"/>
<sequence>MMQTTINRGDDPVNSSDEAADNSNAAARPTRDEQSNMSDIEVTESDIDAIGDIGTAIRTCRRHKIVYQNLKNIDVPSLRILLKFSLLCKGTTRADVSRYF</sequence>
<evidence type="ECO:0000313" key="2">
    <source>
        <dbReference type="EMBL" id="KAH3734375.1"/>
    </source>
</evidence>
<gene>
    <name evidence="2" type="ORF">DPMN_040814</name>
</gene>
<reference evidence="2" key="1">
    <citation type="journal article" date="2019" name="bioRxiv">
        <title>The Genome of the Zebra Mussel, Dreissena polymorpha: A Resource for Invasive Species Research.</title>
        <authorList>
            <person name="McCartney M.A."/>
            <person name="Auch B."/>
            <person name="Kono T."/>
            <person name="Mallez S."/>
            <person name="Zhang Y."/>
            <person name="Obille A."/>
            <person name="Becker A."/>
            <person name="Abrahante J.E."/>
            <person name="Garbe J."/>
            <person name="Badalamenti J.P."/>
            <person name="Herman A."/>
            <person name="Mangelson H."/>
            <person name="Liachko I."/>
            <person name="Sullivan S."/>
            <person name="Sone E.D."/>
            <person name="Koren S."/>
            <person name="Silverstein K.A.T."/>
            <person name="Beckman K.B."/>
            <person name="Gohl D.M."/>
        </authorList>
    </citation>
    <scope>NUCLEOTIDE SEQUENCE</scope>
    <source>
        <strain evidence="2">Duluth1</strain>
        <tissue evidence="2">Whole animal</tissue>
    </source>
</reference>
<keyword evidence="3" id="KW-1185">Reference proteome</keyword>
<proteinExistence type="predicted"/>